<proteinExistence type="predicted"/>
<organism evidence="2 3">
    <name type="scientific">Pleurodeles waltl</name>
    <name type="common">Iberian ribbed newt</name>
    <dbReference type="NCBI Taxonomy" id="8319"/>
    <lineage>
        <taxon>Eukaryota</taxon>
        <taxon>Metazoa</taxon>
        <taxon>Chordata</taxon>
        <taxon>Craniata</taxon>
        <taxon>Vertebrata</taxon>
        <taxon>Euteleostomi</taxon>
        <taxon>Amphibia</taxon>
        <taxon>Batrachia</taxon>
        <taxon>Caudata</taxon>
        <taxon>Salamandroidea</taxon>
        <taxon>Salamandridae</taxon>
        <taxon>Pleurodelinae</taxon>
        <taxon>Pleurodeles</taxon>
    </lineage>
</organism>
<sequence length="122" mass="12570">MERTRRLTCCTSCRSLFIFLRTRSNFRCICSNAAGSMPAAGVVWVPAEEVWARVESMAGGCPAGGAVLGPGAVAVDGPTTVPAAGGATWVVVVVLVVVVVVVGKEGPPCANALQAPEARSWR</sequence>
<protein>
    <submittedName>
        <fullName evidence="2">Uncharacterized protein</fullName>
    </submittedName>
</protein>
<dbReference type="EMBL" id="JANPWB010000009">
    <property type="protein sequence ID" value="KAJ1151749.1"/>
    <property type="molecule type" value="Genomic_DNA"/>
</dbReference>
<keyword evidence="1" id="KW-1133">Transmembrane helix</keyword>
<dbReference type="AlphaFoldDB" id="A0AAV7RHM1"/>
<evidence type="ECO:0000313" key="2">
    <source>
        <dbReference type="EMBL" id="KAJ1151749.1"/>
    </source>
</evidence>
<evidence type="ECO:0000313" key="3">
    <source>
        <dbReference type="Proteomes" id="UP001066276"/>
    </source>
</evidence>
<name>A0AAV7RHM1_PLEWA</name>
<feature type="transmembrane region" description="Helical" evidence="1">
    <location>
        <begin position="83"/>
        <end position="103"/>
    </location>
</feature>
<reference evidence="2" key="1">
    <citation type="journal article" date="2022" name="bioRxiv">
        <title>Sequencing and chromosome-scale assembly of the giantPleurodeles waltlgenome.</title>
        <authorList>
            <person name="Brown T."/>
            <person name="Elewa A."/>
            <person name="Iarovenko S."/>
            <person name="Subramanian E."/>
            <person name="Araus A.J."/>
            <person name="Petzold A."/>
            <person name="Susuki M."/>
            <person name="Suzuki K.-i.T."/>
            <person name="Hayashi T."/>
            <person name="Toyoda A."/>
            <person name="Oliveira C."/>
            <person name="Osipova E."/>
            <person name="Leigh N.D."/>
            <person name="Simon A."/>
            <person name="Yun M.H."/>
        </authorList>
    </citation>
    <scope>NUCLEOTIDE SEQUENCE</scope>
    <source>
        <strain evidence="2">20211129_DDA</strain>
        <tissue evidence="2">Liver</tissue>
    </source>
</reference>
<dbReference type="Proteomes" id="UP001066276">
    <property type="component" value="Chromosome 5"/>
</dbReference>
<accession>A0AAV7RHM1</accession>
<gene>
    <name evidence="2" type="ORF">NDU88_004529</name>
</gene>
<keyword evidence="3" id="KW-1185">Reference proteome</keyword>
<keyword evidence="1" id="KW-0472">Membrane</keyword>
<keyword evidence="1" id="KW-0812">Transmembrane</keyword>
<comment type="caution">
    <text evidence="2">The sequence shown here is derived from an EMBL/GenBank/DDBJ whole genome shotgun (WGS) entry which is preliminary data.</text>
</comment>
<evidence type="ECO:0000256" key="1">
    <source>
        <dbReference type="SAM" id="Phobius"/>
    </source>
</evidence>